<dbReference type="PANTHER" id="PTHR43775:SF51">
    <property type="entry name" value="INACTIVE PHENOLPHTHIOCEROL SYNTHESIS POLYKETIDE SYNTHASE TYPE I PKS1-RELATED"/>
    <property type="match status" value="1"/>
</dbReference>
<name>A0ABT1VF22_9ACTN</name>
<dbReference type="InterPro" id="IPR050091">
    <property type="entry name" value="PKS_NRPS_Biosynth_Enz"/>
</dbReference>
<evidence type="ECO:0000256" key="3">
    <source>
        <dbReference type="ARBA" id="ARBA00023315"/>
    </source>
</evidence>
<reference evidence="5 6" key="1">
    <citation type="submission" date="2022-07" db="EMBL/GenBank/DDBJ databases">
        <authorList>
            <person name="Phongsopitanun W."/>
            <person name="Tanasupawat S."/>
        </authorList>
    </citation>
    <scope>NUCLEOTIDE SEQUENCE [LARGE SCALE GENOMIC DNA]</scope>
    <source>
        <strain evidence="5 6">RCU-064</strain>
    </source>
</reference>
<feature type="domain" description="Malonyl-CoA:ACP transacylase (MAT)" evidence="4">
    <location>
        <begin position="1"/>
        <end position="290"/>
    </location>
</feature>
<keyword evidence="3 5" id="KW-0012">Acyltransferase</keyword>
<evidence type="ECO:0000259" key="4">
    <source>
        <dbReference type="SMART" id="SM00827"/>
    </source>
</evidence>
<comment type="caution">
    <text evidence="5">The sequence shown here is derived from an EMBL/GenBank/DDBJ whole genome shotgun (WGS) entry which is preliminary data.</text>
</comment>
<proteinExistence type="predicted"/>
<evidence type="ECO:0000313" key="6">
    <source>
        <dbReference type="Proteomes" id="UP001204746"/>
    </source>
</evidence>
<dbReference type="InterPro" id="IPR001227">
    <property type="entry name" value="Ac_transferase_dom_sf"/>
</dbReference>
<evidence type="ECO:0000256" key="1">
    <source>
        <dbReference type="ARBA" id="ARBA00022679"/>
    </source>
</evidence>
<keyword evidence="1" id="KW-0808">Transferase</keyword>
<evidence type="ECO:0000313" key="5">
    <source>
        <dbReference type="EMBL" id="MCQ8195613.1"/>
    </source>
</evidence>
<gene>
    <name evidence="5" type="ORF">NP777_46920</name>
</gene>
<dbReference type="SUPFAM" id="SSF55048">
    <property type="entry name" value="Probable ACP-binding domain of malonyl-CoA ACP transacylase"/>
    <property type="match status" value="1"/>
</dbReference>
<dbReference type="InterPro" id="IPR014043">
    <property type="entry name" value="Acyl_transferase_dom"/>
</dbReference>
<dbReference type="EMBL" id="JANIAA010000176">
    <property type="protein sequence ID" value="MCQ8195613.1"/>
    <property type="molecule type" value="Genomic_DNA"/>
</dbReference>
<accession>A0ABT1VF22</accession>
<organism evidence="5 6">
    <name type="scientific">Streptomyces rugosispiralis</name>
    <dbReference type="NCBI Taxonomy" id="2967341"/>
    <lineage>
        <taxon>Bacteria</taxon>
        <taxon>Bacillati</taxon>
        <taxon>Actinomycetota</taxon>
        <taxon>Actinomycetes</taxon>
        <taxon>Kitasatosporales</taxon>
        <taxon>Streptomycetaceae</taxon>
        <taxon>Streptomyces</taxon>
    </lineage>
</organism>
<dbReference type="Pfam" id="PF00698">
    <property type="entry name" value="Acyl_transf_1"/>
    <property type="match status" value="1"/>
</dbReference>
<dbReference type="Gene3D" id="3.30.70.3290">
    <property type="match status" value="1"/>
</dbReference>
<dbReference type="InterPro" id="IPR016035">
    <property type="entry name" value="Acyl_Trfase/lysoPLipase"/>
</dbReference>
<dbReference type="SUPFAM" id="SSF52151">
    <property type="entry name" value="FabD/lysophospholipase-like"/>
    <property type="match status" value="1"/>
</dbReference>
<keyword evidence="2" id="KW-0511">Multifunctional enzyme</keyword>
<dbReference type="Gene3D" id="3.40.366.10">
    <property type="entry name" value="Malonyl-Coenzyme A Acyl Carrier Protein, domain 2"/>
    <property type="match status" value="1"/>
</dbReference>
<dbReference type="SMART" id="SM00827">
    <property type="entry name" value="PKS_AT"/>
    <property type="match status" value="1"/>
</dbReference>
<dbReference type="InterPro" id="IPR016036">
    <property type="entry name" value="Malonyl_transacylase_ACP-bd"/>
</dbReference>
<keyword evidence="6" id="KW-1185">Reference proteome</keyword>
<sequence length="310" mass="33802">MGAQLLGTSPVFAQHLHQCAEALAPYTDWNLIDVITGAPDAPSLDRVDVLQPTTFAIMVSLAALWQANGIHPDAVIGHSQGEIAAAHIAGHLTLPTAAKIVTLRSQTIAHHLTGHGAMMSILTTPEWIQEALTPWDGHLWIAAINGPTSVSISGDPQALTEFGKTLSKAKIYRWQLPGVDFAGHSAHVDTIKNQLHQLLHDITTSPGHIPWMSTVNAEWTDPTHITTDYWYRNLRDTVRFHQATQTLLDHGYRTFIEISTHPVLTTAIQDTTETHPTTHTTITGTLRRDDGGPHRFLTSLAQLSTTGAPV</sequence>
<dbReference type="GO" id="GO:0016746">
    <property type="term" value="F:acyltransferase activity"/>
    <property type="evidence" value="ECO:0007669"/>
    <property type="project" value="UniProtKB-KW"/>
</dbReference>
<feature type="non-terminal residue" evidence="5">
    <location>
        <position position="310"/>
    </location>
</feature>
<dbReference type="PANTHER" id="PTHR43775">
    <property type="entry name" value="FATTY ACID SYNTHASE"/>
    <property type="match status" value="1"/>
</dbReference>
<protein>
    <submittedName>
        <fullName evidence="5">Acyltransferase domain-containing protein</fullName>
    </submittedName>
</protein>
<dbReference type="Proteomes" id="UP001204746">
    <property type="component" value="Unassembled WGS sequence"/>
</dbReference>
<evidence type="ECO:0000256" key="2">
    <source>
        <dbReference type="ARBA" id="ARBA00023268"/>
    </source>
</evidence>
<dbReference type="RefSeq" id="WP_256656328.1">
    <property type="nucleotide sequence ID" value="NZ_JANIAA010000176.1"/>
</dbReference>